<proteinExistence type="predicted"/>
<evidence type="ECO:0000313" key="1">
    <source>
        <dbReference type="EMBL" id="MEX5721618.1"/>
    </source>
</evidence>
<evidence type="ECO:0000313" key="2">
    <source>
        <dbReference type="Proteomes" id="UP001560045"/>
    </source>
</evidence>
<reference evidence="1 2" key="1">
    <citation type="submission" date="2024-06" db="EMBL/GenBank/DDBJ databases">
        <title>Draft genome sequence of Geodermatophilus badlandi, a novel member of the Geodermatophilaceae isolated from badland sedimentary rocks in the Red desert, Wyoming, USA.</title>
        <authorList>
            <person name="Ben Tekaya S."/>
            <person name="Nouioui I."/>
            <person name="Flores G.M."/>
            <person name="Shaal M.N."/>
            <person name="Bredoire F."/>
            <person name="Basile F."/>
            <person name="Van Diepen L."/>
            <person name="Ward N.L."/>
        </authorList>
    </citation>
    <scope>NUCLEOTIDE SEQUENCE [LARGE SCALE GENOMIC DNA]</scope>
    <source>
        <strain evidence="1 2">WL48A</strain>
    </source>
</reference>
<gene>
    <name evidence="1" type="ORF">ABQ292_25005</name>
</gene>
<dbReference type="NCBIfam" id="NF038085">
    <property type="entry name" value="MSMEG_6728_fam"/>
    <property type="match status" value="1"/>
</dbReference>
<comment type="caution">
    <text evidence="1">The sequence shown here is derived from an EMBL/GenBank/DDBJ whole genome shotgun (WGS) entry which is preliminary data.</text>
</comment>
<dbReference type="RefSeq" id="WP_369210417.1">
    <property type="nucleotide sequence ID" value="NZ_JBFNXQ010000146.1"/>
</dbReference>
<keyword evidence="2" id="KW-1185">Reference proteome</keyword>
<name>A0ABV3XLZ0_9ACTN</name>
<feature type="non-terminal residue" evidence="1">
    <location>
        <position position="321"/>
    </location>
</feature>
<dbReference type="Pfam" id="PF03013">
    <property type="entry name" value="Pyr_excise"/>
    <property type="match status" value="1"/>
</dbReference>
<sequence>MQTFLPVADFEESARLLDSPRLGKQRVETLQVLRALELPDYGWASHPVVHMWRGRTAALVVYGLATVQVWRERGFADSTQTLIAEFAPDVAGASQDELARAGLLPSWVGDEALHLSHRSNLLAKDPDFYRPLFQPLFGVEPDDLPYLWPGPDQVPPAPEPEGTRVWVVRPRAHNELGACLAAGVVGLGTQSGVDVDATGLSPAELRALAKELSGRRPSKDLRQLSTFLDEIRPGDLVALPIEHGAGLLVGEVLGDYLFEGRELLPHRRPARWDRVVPRAAARPPATLQDPRALFSVVIDPEVLPPALAGTTYREPALPLVA</sequence>
<dbReference type="EMBL" id="JBFNXQ010000146">
    <property type="protein sequence ID" value="MEX5721618.1"/>
    <property type="molecule type" value="Genomic_DNA"/>
</dbReference>
<accession>A0ABV3XLZ0</accession>
<protein>
    <submittedName>
        <fullName evidence="1">MSMEG_6728 family protein</fullName>
    </submittedName>
</protein>
<dbReference type="InterPro" id="IPR004260">
    <property type="entry name" value="Pyr-dimer_DNA_glycosylase"/>
</dbReference>
<dbReference type="Proteomes" id="UP001560045">
    <property type="component" value="Unassembled WGS sequence"/>
</dbReference>
<organism evidence="1 2">
    <name type="scientific">Geodermatophilus maliterrae</name>
    <dbReference type="NCBI Taxonomy" id="3162531"/>
    <lineage>
        <taxon>Bacteria</taxon>
        <taxon>Bacillati</taxon>
        <taxon>Actinomycetota</taxon>
        <taxon>Actinomycetes</taxon>
        <taxon>Geodermatophilales</taxon>
        <taxon>Geodermatophilaceae</taxon>
        <taxon>Geodermatophilus</taxon>
    </lineage>
</organism>